<feature type="chain" id="PRO_5032764818" description="Secreted protein" evidence="1">
    <location>
        <begin position="21"/>
        <end position="104"/>
    </location>
</feature>
<reference evidence="2" key="1">
    <citation type="submission" date="2021-02" db="EMBL/GenBank/DDBJ databases">
        <authorList>
            <person name="Dougan E. K."/>
            <person name="Rhodes N."/>
            <person name="Thang M."/>
            <person name="Chan C."/>
        </authorList>
    </citation>
    <scope>NUCLEOTIDE SEQUENCE</scope>
</reference>
<comment type="caution">
    <text evidence="2">The sequence shown here is derived from an EMBL/GenBank/DDBJ whole genome shotgun (WGS) entry which is preliminary data.</text>
</comment>
<feature type="signal peptide" evidence="1">
    <location>
        <begin position="1"/>
        <end position="20"/>
    </location>
</feature>
<organism evidence="2 3">
    <name type="scientific">Symbiodinium natans</name>
    <dbReference type="NCBI Taxonomy" id="878477"/>
    <lineage>
        <taxon>Eukaryota</taxon>
        <taxon>Sar</taxon>
        <taxon>Alveolata</taxon>
        <taxon>Dinophyceae</taxon>
        <taxon>Suessiales</taxon>
        <taxon>Symbiodiniaceae</taxon>
        <taxon>Symbiodinium</taxon>
    </lineage>
</organism>
<dbReference type="AlphaFoldDB" id="A0A812SS71"/>
<sequence length="104" mass="11810">MRSLHLLHVLELILYITAVANQSEQGPRPPHIRHPGEQAHEFPLRQRHARHLSDMQGQHVVVLQTCSLYCTSGQCIARSVYRPKLSAAFSCQLLERSGPFGTNW</sequence>
<protein>
    <recommendedName>
        <fullName evidence="4">Secreted protein</fullName>
    </recommendedName>
</protein>
<evidence type="ECO:0000256" key="1">
    <source>
        <dbReference type="SAM" id="SignalP"/>
    </source>
</evidence>
<accession>A0A812SS71</accession>
<gene>
    <name evidence="2" type="ORF">SNAT2548_LOCUS28013</name>
</gene>
<proteinExistence type="predicted"/>
<keyword evidence="3" id="KW-1185">Reference proteome</keyword>
<evidence type="ECO:0000313" key="3">
    <source>
        <dbReference type="Proteomes" id="UP000604046"/>
    </source>
</evidence>
<evidence type="ECO:0008006" key="4">
    <source>
        <dbReference type="Google" id="ProtNLM"/>
    </source>
</evidence>
<dbReference type="EMBL" id="CAJNDS010002500">
    <property type="protein sequence ID" value="CAE7500217.1"/>
    <property type="molecule type" value="Genomic_DNA"/>
</dbReference>
<keyword evidence="1" id="KW-0732">Signal</keyword>
<evidence type="ECO:0000313" key="2">
    <source>
        <dbReference type="EMBL" id="CAE7500217.1"/>
    </source>
</evidence>
<dbReference type="Proteomes" id="UP000604046">
    <property type="component" value="Unassembled WGS sequence"/>
</dbReference>
<name>A0A812SS71_9DINO</name>